<organism evidence="2 3">
    <name type="scientific">Cladonia borealis</name>
    <dbReference type="NCBI Taxonomy" id="184061"/>
    <lineage>
        <taxon>Eukaryota</taxon>
        <taxon>Fungi</taxon>
        <taxon>Dikarya</taxon>
        <taxon>Ascomycota</taxon>
        <taxon>Pezizomycotina</taxon>
        <taxon>Lecanoromycetes</taxon>
        <taxon>OSLEUM clade</taxon>
        <taxon>Lecanoromycetidae</taxon>
        <taxon>Lecanorales</taxon>
        <taxon>Lecanorineae</taxon>
        <taxon>Cladoniaceae</taxon>
        <taxon>Cladonia</taxon>
    </lineage>
</organism>
<accession>A0AA39QYM2</accession>
<dbReference type="Proteomes" id="UP001166286">
    <property type="component" value="Unassembled WGS sequence"/>
</dbReference>
<name>A0AA39QYM2_9LECA</name>
<dbReference type="Gene3D" id="1.10.287.1490">
    <property type="match status" value="1"/>
</dbReference>
<proteinExistence type="predicted"/>
<protein>
    <submittedName>
        <fullName evidence="2">Uncharacterized protein</fullName>
    </submittedName>
</protein>
<evidence type="ECO:0000256" key="1">
    <source>
        <dbReference type="SAM" id="Coils"/>
    </source>
</evidence>
<dbReference type="AlphaFoldDB" id="A0AA39QYM2"/>
<dbReference type="EMBL" id="JAFEKC020000015">
    <property type="protein sequence ID" value="KAK0510515.1"/>
    <property type="molecule type" value="Genomic_DNA"/>
</dbReference>
<evidence type="ECO:0000313" key="2">
    <source>
        <dbReference type="EMBL" id="KAK0510515.1"/>
    </source>
</evidence>
<keyword evidence="3" id="KW-1185">Reference proteome</keyword>
<comment type="caution">
    <text evidence="2">The sequence shown here is derived from an EMBL/GenBank/DDBJ whole genome shotgun (WGS) entry which is preliminary data.</text>
</comment>
<reference evidence="2" key="1">
    <citation type="submission" date="2023-03" db="EMBL/GenBank/DDBJ databases">
        <title>Complete genome of Cladonia borealis.</title>
        <authorList>
            <person name="Park H."/>
        </authorList>
    </citation>
    <scope>NUCLEOTIDE SEQUENCE</scope>
    <source>
        <strain evidence="2">ANT050790</strain>
    </source>
</reference>
<feature type="coiled-coil region" evidence="1">
    <location>
        <begin position="178"/>
        <end position="525"/>
    </location>
</feature>
<sequence length="766" mass="87178">MSNRIPSRKERLKRAHEAAERLQGQYFNAEDVYQDVRDVVGDPTIDDFQLPEAIERRSAETLKLEEEQREWQKEIRRVKESGLVFDQMIEQLEENMKSSQLSDDDPDEIAQKQLQTLKRVLESNPKVAMLLFKDETLFQSAYQGMKQSGKELFSKLHYLFEESNQIRGSIQDASRDYQERLNDLIKLLENDLMEMQDNLDSAEALQSTTNAELLNTKAEISELKNDAAAASREIDNYQAEIKHLKAKEAILGYMAIEMETVTSDNVRAKAQIVQLEKAIEQQHDQQRAQIRAMNEANNSLSRRNNDQEAEIKLMQDTLKEIEESLSEENNQLELQAQTLDAEKNALSSQNGQYQSQISGLEAEKIDYISQISQYQAAIRNLEADKADLTRHNEEYQERIGVLEGEKADLSNRNEVYQHQIESLNDQYQERIGVLEGEQADLSNRNEVYQHQIESLNDQNSALEEAKANLIGRNEEDQRQIQDLIRTNQFELDRLGTANTNLEEQIDALRLENRKLTSQIEDQLERERQLHWVLFSNIQSLQSGIDGSLPAADTTLFFKQEPMTSHISVNWIKEPLSDTLDQLTNSGLVKLYQLALKGLGHLHATREFPDSLLNRLIGCQKWLVTACKERRSILGLALDAAVKTMEQGPQSEPWFSTSQFDTTRMIDSRNSDLPGGSCIIADGFAGVVLVVQGADVRVLEAGDVLIKQQDCSGFQLVFTGVDVPALQLLPNSWPGYSRWSTLCSWALDIGRVNVVMKDGVVYEPPAL</sequence>
<gene>
    <name evidence="2" type="ORF">JMJ35_006947</name>
</gene>
<evidence type="ECO:0000313" key="3">
    <source>
        <dbReference type="Proteomes" id="UP001166286"/>
    </source>
</evidence>
<keyword evidence="1" id="KW-0175">Coiled coil</keyword>